<feature type="compositionally biased region" description="Basic and acidic residues" evidence="5">
    <location>
        <begin position="15"/>
        <end position="24"/>
    </location>
</feature>
<evidence type="ECO:0000313" key="6">
    <source>
        <dbReference type="EMBL" id="SHO77747.1"/>
    </source>
</evidence>
<dbReference type="Pfam" id="PF08424">
    <property type="entry name" value="NRDE-2"/>
    <property type="match status" value="1"/>
</dbReference>
<feature type="region of interest" description="Disordered" evidence="5">
    <location>
        <begin position="78"/>
        <end position="99"/>
    </location>
</feature>
<keyword evidence="4" id="KW-0539">Nucleus</keyword>
<dbReference type="GO" id="GO:0071013">
    <property type="term" value="C:catalytic step 2 spliceosome"/>
    <property type="evidence" value="ECO:0007669"/>
    <property type="project" value="TreeGrafter"/>
</dbReference>
<dbReference type="Gene3D" id="1.25.40.10">
    <property type="entry name" value="Tetratricopeptide repeat domain"/>
    <property type="match status" value="2"/>
</dbReference>
<gene>
    <name evidence="6" type="ORF">MSYG_2089</name>
</gene>
<reference evidence="7" key="1">
    <citation type="journal article" date="2017" name="Nucleic Acids Res.">
        <title>Proteogenomics produces comprehensive and highly accurate protein-coding gene annotation in a complete genome assembly of Malassezia sympodialis.</title>
        <authorList>
            <person name="Zhu Y."/>
            <person name="Engstroem P.G."/>
            <person name="Tellgren-Roth C."/>
            <person name="Baudo C.D."/>
            <person name="Kennell J.C."/>
            <person name="Sun S."/>
            <person name="Billmyre R.B."/>
            <person name="Schroeder M.S."/>
            <person name="Andersson A."/>
            <person name="Holm T."/>
            <person name="Sigurgeirsson B."/>
            <person name="Wu G."/>
            <person name="Sankaranarayanan S.R."/>
            <person name="Siddharthan R."/>
            <person name="Sanyal K."/>
            <person name="Lundeberg J."/>
            <person name="Nystedt B."/>
            <person name="Boekhout T."/>
            <person name="Dawson T.L. Jr."/>
            <person name="Heitman J."/>
            <person name="Scheynius A."/>
            <person name="Lehtioe J."/>
        </authorList>
    </citation>
    <scope>NUCLEOTIDE SEQUENCE [LARGE SCALE GENOMIC DNA]</scope>
    <source>
        <strain evidence="7">ATCC 42132</strain>
    </source>
</reference>
<dbReference type="OrthoDB" id="297219at2759"/>
<dbReference type="SUPFAM" id="SSF48452">
    <property type="entry name" value="TPR-like"/>
    <property type="match status" value="1"/>
</dbReference>
<dbReference type="PANTHER" id="PTHR13471:SF0">
    <property type="entry name" value="NUCLEAR EXOSOME REGULATOR NRDE2"/>
    <property type="match status" value="1"/>
</dbReference>
<dbReference type="InterPro" id="IPR013633">
    <property type="entry name" value="NRDE-2"/>
</dbReference>
<feature type="region of interest" description="Disordered" evidence="5">
    <location>
        <begin position="1"/>
        <end position="58"/>
    </location>
</feature>
<keyword evidence="3" id="KW-0677">Repeat</keyword>
<evidence type="ECO:0000256" key="4">
    <source>
        <dbReference type="ARBA" id="ARBA00023242"/>
    </source>
</evidence>
<comment type="similarity">
    <text evidence="2">Belongs to the NRDE2 family.</text>
</comment>
<evidence type="ECO:0000313" key="7">
    <source>
        <dbReference type="Proteomes" id="UP000186303"/>
    </source>
</evidence>
<dbReference type="PANTHER" id="PTHR13471">
    <property type="entry name" value="TETRATRICOPEPTIDE-LIKE HELICAL"/>
    <property type="match status" value="1"/>
</dbReference>
<evidence type="ECO:0000256" key="3">
    <source>
        <dbReference type="ARBA" id="ARBA00022737"/>
    </source>
</evidence>
<keyword evidence="7" id="KW-1185">Reference proteome</keyword>
<dbReference type="STRING" id="1230383.A0A1M8A5Z3"/>
<comment type="subcellular location">
    <subcellularLocation>
        <location evidence="1">Nucleus</location>
    </subcellularLocation>
</comment>
<proteinExistence type="inferred from homology"/>
<sequence>MQQGHGVPSFGSYKPEVKDPKRSPDSCLHSSTRSQGKQCHSQKDIKSSSKYKDKSAFRKAEVPAATELFVIDRKGDQNAARYGPSKHSVPMYSTGSLSGRRRHIKRRKTDIGLNRASDTDHGSFQYVDIDEKNNTESQDYITVGSGSQKNEPPTISFSAESFQERSRLLHERINKNTNDVNAWLELVHLQWSFIGADTGTLDSSRETTLAHMEMAVLDRALNANPSNRLSLPLVLEQIKVASNSGIWDVQKVNERWHEVLTWTTHSLESLVTVWYAFLDYRKSTSSQFRVDDTLKLYSDALRAINTAAKKSESQLLDIYRLDLIKSLSQLLQCAGYTEWGTAILQAEIEILVCAVREGIPSTLEYDDFLDLFSVWWDDDQCHISDQGDYRGFSHLNWKRPVSHLDQKWEEYESSSKLDPDGSFQVWRHNELVHGKRLQPRNIASKEGHPDPYSFILAADIRDLLFIPASYPHPILVRALDIFTEYLGMPQNWIWQTLNFGSPALSENCIEYMYSTASCFGQIRFPEDFWLSFSSLNPFNEKFIMKMPCSIDVLFPRLPQDPRGEWFTILPNPNKYVCARVERCLLQVMNQQNPLKSCVDDFASMDLALPLAVLYAAGGNPKSAQSVLKKQLQRTPSALQLWLAYIQLELCTWGNGETARKAFTEVLSSGPKEKISTAQDDILEQLWTLWVEWEWSMGTWNTCWQVIKNAISSGFRYSPSRIEISESDLLATEKLQIMRNLVKITDQKCSRVMVRAIAEHMSQIVPVGEDLHASLRIFLDAFADPNTSQRQILAGKCLMFLRVGQCAAKTSKIRTKDERAVTVRLLDCFPDDTRLLSYLSFQSRSDMLKKHVRNVMDIFFKRNILDWTPFHWLEFILTEVASGASTDRIRAHFDRAFHIFPYSEQIWKTAVDYEIRNMSSTKIKRYEYNRIKSVVYQGIKYCPYSRDLLFMAMDPALDHVFTQDEWLTLIMTAEEHQIRFFEDPPLPDQNHKSIDKLV</sequence>
<evidence type="ECO:0000256" key="5">
    <source>
        <dbReference type="SAM" id="MobiDB-lite"/>
    </source>
</evidence>
<accession>A0A1M8A5Z3</accession>
<dbReference type="VEuPathDB" id="FungiDB:MSYG_2089"/>
<organism evidence="6 7">
    <name type="scientific">Malassezia sympodialis (strain ATCC 42132)</name>
    <name type="common">Atopic eczema-associated yeast</name>
    <dbReference type="NCBI Taxonomy" id="1230383"/>
    <lineage>
        <taxon>Eukaryota</taxon>
        <taxon>Fungi</taxon>
        <taxon>Dikarya</taxon>
        <taxon>Basidiomycota</taxon>
        <taxon>Ustilaginomycotina</taxon>
        <taxon>Malasseziomycetes</taxon>
        <taxon>Malasseziales</taxon>
        <taxon>Malasseziaceae</taxon>
        <taxon>Malassezia</taxon>
    </lineage>
</organism>
<evidence type="ECO:0000256" key="1">
    <source>
        <dbReference type="ARBA" id="ARBA00004123"/>
    </source>
</evidence>
<dbReference type="InterPro" id="IPR011990">
    <property type="entry name" value="TPR-like_helical_dom_sf"/>
</dbReference>
<dbReference type="SMART" id="SM00386">
    <property type="entry name" value="HAT"/>
    <property type="match status" value="4"/>
</dbReference>
<dbReference type="GO" id="GO:0006396">
    <property type="term" value="P:RNA processing"/>
    <property type="evidence" value="ECO:0007669"/>
    <property type="project" value="InterPro"/>
</dbReference>
<dbReference type="GO" id="GO:0031048">
    <property type="term" value="P:regulatory ncRNA-mediated heterochromatin formation"/>
    <property type="evidence" value="ECO:0007669"/>
    <property type="project" value="TreeGrafter"/>
</dbReference>
<name>A0A1M8A5Z3_MALS4</name>
<feature type="compositionally biased region" description="Polar residues" evidence="5">
    <location>
        <begin position="28"/>
        <end position="39"/>
    </location>
</feature>
<dbReference type="AlphaFoldDB" id="A0A1M8A5Z3"/>
<dbReference type="GO" id="GO:1902369">
    <property type="term" value="P:negative regulation of RNA catabolic process"/>
    <property type="evidence" value="ECO:0007669"/>
    <property type="project" value="TreeGrafter"/>
</dbReference>
<dbReference type="Proteomes" id="UP000186303">
    <property type="component" value="Chromosome 3"/>
</dbReference>
<evidence type="ECO:0000256" key="2">
    <source>
        <dbReference type="ARBA" id="ARBA00009265"/>
    </source>
</evidence>
<dbReference type="InterPro" id="IPR003107">
    <property type="entry name" value="HAT"/>
</dbReference>
<dbReference type="EMBL" id="LT671823">
    <property type="protein sequence ID" value="SHO77747.1"/>
    <property type="molecule type" value="Genomic_DNA"/>
</dbReference>
<feature type="compositionally biased region" description="Basic and acidic residues" evidence="5">
    <location>
        <begin position="41"/>
        <end position="58"/>
    </location>
</feature>
<protein>
    <submittedName>
        <fullName evidence="6">Uncharacterized protein</fullName>
    </submittedName>
</protein>